<organism evidence="2">
    <name type="scientific">uncultured Arthrobacter sp</name>
    <dbReference type="NCBI Taxonomy" id="114050"/>
    <lineage>
        <taxon>Bacteria</taxon>
        <taxon>Bacillati</taxon>
        <taxon>Actinomycetota</taxon>
        <taxon>Actinomycetes</taxon>
        <taxon>Micrococcales</taxon>
        <taxon>Micrococcaceae</taxon>
        <taxon>Arthrobacter</taxon>
        <taxon>environmental samples</taxon>
    </lineage>
</organism>
<gene>
    <name evidence="2" type="ORF">AVDCRST_MAG83-1745</name>
</gene>
<proteinExistence type="predicted"/>
<accession>A0A6J4HR10</accession>
<dbReference type="AlphaFoldDB" id="A0A6J4HR10"/>
<evidence type="ECO:0000256" key="1">
    <source>
        <dbReference type="SAM" id="MobiDB-lite"/>
    </source>
</evidence>
<sequence length="61" mass="6399">MSPAAENPNSPELVSSTNIAMADTLQFKADFNSGRSTSDPSLALTCRTKTPKTGADQETVP</sequence>
<name>A0A6J4HR10_9MICC</name>
<protein>
    <submittedName>
        <fullName evidence="2">Uncharacterized protein</fullName>
    </submittedName>
</protein>
<dbReference type="EMBL" id="CADCTE010000066">
    <property type="protein sequence ID" value="CAA9228671.1"/>
    <property type="molecule type" value="Genomic_DNA"/>
</dbReference>
<reference evidence="2" key="1">
    <citation type="submission" date="2020-02" db="EMBL/GenBank/DDBJ databases">
        <authorList>
            <person name="Meier V. D."/>
        </authorList>
    </citation>
    <scope>NUCLEOTIDE SEQUENCE</scope>
    <source>
        <strain evidence="2">AVDCRST_MAG83</strain>
    </source>
</reference>
<feature type="region of interest" description="Disordered" evidence="1">
    <location>
        <begin position="31"/>
        <end position="61"/>
    </location>
</feature>
<evidence type="ECO:0000313" key="2">
    <source>
        <dbReference type="EMBL" id="CAA9228671.1"/>
    </source>
</evidence>